<dbReference type="PANTHER" id="PTHR21631">
    <property type="entry name" value="ISOCITRATE LYASE/MALATE SYNTHASE"/>
    <property type="match status" value="1"/>
</dbReference>
<comment type="subunit">
    <text evidence="3">Homotetramer.</text>
</comment>
<comment type="similarity">
    <text evidence="2">Belongs to the isocitrate lyase/PEP mutase superfamily. Isocitrate lyase family.</text>
</comment>
<dbReference type="InterPro" id="IPR006254">
    <property type="entry name" value="Isocitrate_lyase"/>
</dbReference>
<dbReference type="GO" id="GO:0046421">
    <property type="term" value="F:methylisocitrate lyase activity"/>
    <property type="evidence" value="ECO:0007669"/>
    <property type="project" value="UniProtKB-EC"/>
</dbReference>
<keyword evidence="7" id="KW-1185">Reference proteome</keyword>
<evidence type="ECO:0000313" key="7">
    <source>
        <dbReference type="Proteomes" id="UP000800036"/>
    </source>
</evidence>
<keyword evidence="6" id="KW-0670">Pyruvate</keyword>
<protein>
    <recommendedName>
        <fullName evidence="4">methylisocitrate lyase</fullName>
        <ecNumber evidence="4">4.1.3.30</ecNumber>
    </recommendedName>
</protein>
<evidence type="ECO:0000313" key="6">
    <source>
        <dbReference type="EMBL" id="KAF1974503.1"/>
    </source>
</evidence>
<evidence type="ECO:0000256" key="4">
    <source>
        <dbReference type="ARBA" id="ARBA00012260"/>
    </source>
</evidence>
<evidence type="ECO:0000256" key="2">
    <source>
        <dbReference type="ARBA" id="ARBA00005704"/>
    </source>
</evidence>
<dbReference type="EMBL" id="ML976674">
    <property type="protein sequence ID" value="KAF1974503.1"/>
    <property type="molecule type" value="Genomic_DNA"/>
</dbReference>
<keyword evidence="5" id="KW-0456">Lyase</keyword>
<reference evidence="6" key="1">
    <citation type="journal article" date="2020" name="Stud. Mycol.">
        <title>101 Dothideomycetes genomes: a test case for predicting lifestyles and emergence of pathogens.</title>
        <authorList>
            <person name="Haridas S."/>
            <person name="Albert R."/>
            <person name="Binder M."/>
            <person name="Bloem J."/>
            <person name="Labutti K."/>
            <person name="Salamov A."/>
            <person name="Andreopoulos B."/>
            <person name="Baker S."/>
            <person name="Barry K."/>
            <person name="Bills G."/>
            <person name="Bluhm B."/>
            <person name="Cannon C."/>
            <person name="Castanera R."/>
            <person name="Culley D."/>
            <person name="Daum C."/>
            <person name="Ezra D."/>
            <person name="Gonzalez J."/>
            <person name="Henrissat B."/>
            <person name="Kuo A."/>
            <person name="Liang C."/>
            <person name="Lipzen A."/>
            <person name="Lutzoni F."/>
            <person name="Magnuson J."/>
            <person name="Mondo S."/>
            <person name="Nolan M."/>
            <person name="Ohm R."/>
            <person name="Pangilinan J."/>
            <person name="Park H.-J."/>
            <person name="Ramirez L."/>
            <person name="Alfaro M."/>
            <person name="Sun H."/>
            <person name="Tritt A."/>
            <person name="Yoshinaga Y."/>
            <person name="Zwiers L.-H."/>
            <person name="Turgeon B."/>
            <person name="Goodwin S."/>
            <person name="Spatafora J."/>
            <person name="Crous P."/>
            <person name="Grigoriev I."/>
        </authorList>
    </citation>
    <scope>NUCLEOTIDE SEQUENCE</scope>
    <source>
        <strain evidence="6">CBS 107.79</strain>
    </source>
</reference>
<dbReference type="Pfam" id="PF00463">
    <property type="entry name" value="ICL"/>
    <property type="match status" value="1"/>
</dbReference>
<dbReference type="GO" id="GO:0019752">
    <property type="term" value="P:carboxylic acid metabolic process"/>
    <property type="evidence" value="ECO:0007669"/>
    <property type="project" value="InterPro"/>
</dbReference>
<proteinExistence type="inferred from homology"/>
<comment type="catalytic activity">
    <reaction evidence="1">
        <text>(2S,3R)-3-hydroxybutane-1,2,3-tricarboxylate = pyruvate + succinate</text>
        <dbReference type="Rhea" id="RHEA:16809"/>
        <dbReference type="ChEBI" id="CHEBI:15361"/>
        <dbReference type="ChEBI" id="CHEBI:30031"/>
        <dbReference type="ChEBI" id="CHEBI:57429"/>
        <dbReference type="EC" id="4.1.3.30"/>
    </reaction>
</comment>
<gene>
    <name evidence="6" type="ORF">BU23DRAFT_598225</name>
</gene>
<dbReference type="AlphaFoldDB" id="A0A6A5VAP4"/>
<evidence type="ECO:0000256" key="1">
    <source>
        <dbReference type="ARBA" id="ARBA00001050"/>
    </source>
</evidence>
<evidence type="ECO:0000256" key="3">
    <source>
        <dbReference type="ARBA" id="ARBA00011881"/>
    </source>
</evidence>
<dbReference type="Proteomes" id="UP000800036">
    <property type="component" value="Unassembled WGS sequence"/>
</dbReference>
<organism evidence="6 7">
    <name type="scientific">Bimuria novae-zelandiae CBS 107.79</name>
    <dbReference type="NCBI Taxonomy" id="1447943"/>
    <lineage>
        <taxon>Eukaryota</taxon>
        <taxon>Fungi</taxon>
        <taxon>Dikarya</taxon>
        <taxon>Ascomycota</taxon>
        <taxon>Pezizomycotina</taxon>
        <taxon>Dothideomycetes</taxon>
        <taxon>Pleosporomycetidae</taxon>
        <taxon>Pleosporales</taxon>
        <taxon>Massarineae</taxon>
        <taxon>Didymosphaeriaceae</taxon>
        <taxon>Bimuria</taxon>
    </lineage>
</organism>
<sequence length="243" mass="27691">MPDISRVYSTRVLAPMYWVPPSLWSRFLQRSRLGKSWAIVLQQRRELAKKLTGHEIVFDWELPRIPHGQYMWKWSIKQVVDRAALAAPFGDVPWGRQDKPNKQDMHDFHMGVRAVYPDRLFAFGFIGAYYFTQGEYTAAELESFHPDIARDYGVVWQVQPIWATQGLSLHARQFAKAFVEKGMAGYSREVAEPAIESMPTDKHGKPTARGGYLADAFFDVVAAGKSQARSRVTKLNGIDDPNS</sequence>
<evidence type="ECO:0000256" key="5">
    <source>
        <dbReference type="ARBA" id="ARBA00023239"/>
    </source>
</evidence>
<dbReference type="InterPro" id="IPR040442">
    <property type="entry name" value="Pyrv_kinase-like_dom_sf"/>
</dbReference>
<dbReference type="Gene3D" id="3.20.20.60">
    <property type="entry name" value="Phosphoenolpyruvate-binding domains"/>
    <property type="match status" value="1"/>
</dbReference>
<accession>A0A6A5VAP4</accession>
<name>A0A6A5VAP4_9PLEO</name>
<dbReference type="InterPro" id="IPR015813">
    <property type="entry name" value="Pyrv/PenolPyrv_kinase-like_dom"/>
</dbReference>
<dbReference type="SUPFAM" id="SSF51621">
    <property type="entry name" value="Phosphoenolpyruvate/pyruvate domain"/>
    <property type="match status" value="1"/>
</dbReference>
<dbReference type="PANTHER" id="PTHR21631:SF3">
    <property type="entry name" value="BIFUNCTIONAL GLYOXYLATE CYCLE PROTEIN"/>
    <property type="match status" value="1"/>
</dbReference>
<dbReference type="EC" id="4.1.3.30" evidence="4"/>
<dbReference type="OrthoDB" id="4078635at2759"/>
<dbReference type="GO" id="GO:0004451">
    <property type="term" value="F:isocitrate lyase activity"/>
    <property type="evidence" value="ECO:0007669"/>
    <property type="project" value="InterPro"/>
</dbReference>